<comment type="caution">
    <text evidence="8">The sequence shown here is derived from an EMBL/GenBank/DDBJ whole genome shotgun (WGS) entry which is preliminary data.</text>
</comment>
<evidence type="ECO:0000256" key="6">
    <source>
        <dbReference type="SAM" id="Phobius"/>
    </source>
</evidence>
<keyword evidence="5 6" id="KW-0472">Membrane</keyword>
<protein>
    <submittedName>
        <fullName evidence="8">DMT family transporter</fullName>
    </submittedName>
</protein>
<evidence type="ECO:0000256" key="4">
    <source>
        <dbReference type="ARBA" id="ARBA00022989"/>
    </source>
</evidence>
<feature type="domain" description="EamA" evidence="7">
    <location>
        <begin position="168"/>
        <end position="302"/>
    </location>
</feature>
<proteinExistence type="predicted"/>
<evidence type="ECO:0000313" key="9">
    <source>
        <dbReference type="Proteomes" id="UP000694660"/>
    </source>
</evidence>
<gene>
    <name evidence="8" type="ORF">I8J34_13535</name>
</gene>
<dbReference type="RefSeq" id="WP_214362136.1">
    <property type="nucleotide sequence ID" value="NZ_JAEKFT010000014.1"/>
</dbReference>
<dbReference type="PANTHER" id="PTHR42920:SF5">
    <property type="entry name" value="EAMA DOMAIN-CONTAINING PROTEIN"/>
    <property type="match status" value="1"/>
</dbReference>
<keyword evidence="9" id="KW-1185">Reference proteome</keyword>
<dbReference type="EMBL" id="JAEKFT010000014">
    <property type="protein sequence ID" value="MBT0962198.1"/>
    <property type="molecule type" value="Genomic_DNA"/>
</dbReference>
<sequence length="307" mass="32219">MTPATDALPLPRRLPMAGLLLATLAAVGFSFKAILVKLAYRHGVDAETLLALRMLISLPFFLLMGWHGSRRAAQPLAGRDWIALFLLGLFGYYLASYLDFLGLGYITAALERLILFAYPSIVVILSALFLGKPLTRRVLVALVMCYLGVAFAVAHDLRVGGETTEVLIGSALVFGSAVAYALYLMGNGEVVGRLGAARVTAWASTVACVLSIGQFLLMRPVATLLQPAPVIGLAAAMALFSTVLPIWCLSEAIRRIGAGPVALTGSLGPVITLGLGALLLDESIGAAQLVGAAMVVGGVLVMARSKR</sequence>
<feature type="transmembrane region" description="Helical" evidence="6">
    <location>
        <begin position="138"/>
        <end position="154"/>
    </location>
</feature>
<feature type="domain" description="EamA" evidence="7">
    <location>
        <begin position="17"/>
        <end position="152"/>
    </location>
</feature>
<feature type="transmembrane region" description="Helical" evidence="6">
    <location>
        <begin position="196"/>
        <end position="218"/>
    </location>
</feature>
<feature type="transmembrane region" description="Helical" evidence="6">
    <location>
        <begin position="230"/>
        <end position="249"/>
    </location>
</feature>
<reference evidence="9" key="1">
    <citation type="journal article" date="2022" name="ISME J.">
        <title>Genetic and phylogenetic analysis of dissimilatory iodate-reducing bacteria identifies potential niches across the world's oceans.</title>
        <authorList>
            <person name="Reyes-Umana V."/>
            <person name="Henning Z."/>
            <person name="Lee K."/>
            <person name="Barnum T.P."/>
            <person name="Coates J.D."/>
        </authorList>
    </citation>
    <scope>NUCLEOTIDE SEQUENCE [LARGE SCALE GENOMIC DNA]</scope>
    <source>
        <strain evidence="9">IR12</strain>
    </source>
</reference>
<keyword evidence="2" id="KW-1003">Cell membrane</keyword>
<comment type="subcellular location">
    <subcellularLocation>
        <location evidence="1">Cell membrane</location>
        <topology evidence="1">Multi-pass membrane protein</topology>
    </subcellularLocation>
</comment>
<feature type="transmembrane region" description="Helical" evidence="6">
    <location>
        <begin position="166"/>
        <end position="184"/>
    </location>
</feature>
<keyword evidence="4 6" id="KW-1133">Transmembrane helix</keyword>
<dbReference type="InterPro" id="IPR000620">
    <property type="entry name" value="EamA_dom"/>
</dbReference>
<evidence type="ECO:0000256" key="1">
    <source>
        <dbReference type="ARBA" id="ARBA00004651"/>
    </source>
</evidence>
<evidence type="ECO:0000313" key="8">
    <source>
        <dbReference type="EMBL" id="MBT0962198.1"/>
    </source>
</evidence>
<evidence type="ECO:0000256" key="5">
    <source>
        <dbReference type="ARBA" id="ARBA00023136"/>
    </source>
</evidence>
<dbReference type="Gene3D" id="1.10.3730.20">
    <property type="match status" value="1"/>
</dbReference>
<evidence type="ECO:0000259" key="7">
    <source>
        <dbReference type="Pfam" id="PF00892"/>
    </source>
</evidence>
<dbReference type="InterPro" id="IPR037185">
    <property type="entry name" value="EmrE-like"/>
</dbReference>
<feature type="transmembrane region" description="Helical" evidence="6">
    <location>
        <begin position="286"/>
        <end position="303"/>
    </location>
</feature>
<feature type="transmembrane region" description="Helical" evidence="6">
    <location>
        <begin position="113"/>
        <end position="131"/>
    </location>
</feature>
<dbReference type="PANTHER" id="PTHR42920">
    <property type="entry name" value="OS03G0707200 PROTEIN-RELATED"/>
    <property type="match status" value="1"/>
</dbReference>
<keyword evidence="3 6" id="KW-0812">Transmembrane</keyword>
<feature type="transmembrane region" description="Helical" evidence="6">
    <location>
        <begin position="81"/>
        <end position="107"/>
    </location>
</feature>
<organism evidence="8 9">
    <name type="scientific">Denitromonas iodatirespirans</name>
    <dbReference type="NCBI Taxonomy" id="2795389"/>
    <lineage>
        <taxon>Bacteria</taxon>
        <taxon>Pseudomonadati</taxon>
        <taxon>Pseudomonadota</taxon>
        <taxon>Betaproteobacteria</taxon>
        <taxon>Rhodocyclales</taxon>
        <taxon>Zoogloeaceae</taxon>
        <taxon>Denitromonas</taxon>
    </lineage>
</organism>
<dbReference type="GO" id="GO:0005886">
    <property type="term" value="C:plasma membrane"/>
    <property type="evidence" value="ECO:0007669"/>
    <property type="project" value="UniProtKB-SubCell"/>
</dbReference>
<feature type="transmembrane region" description="Helical" evidence="6">
    <location>
        <begin position="261"/>
        <end position="280"/>
    </location>
</feature>
<accession>A0A944H8D9</accession>
<name>A0A944H8D9_DENI1</name>
<dbReference type="InterPro" id="IPR051258">
    <property type="entry name" value="Diverse_Substrate_Transporter"/>
</dbReference>
<dbReference type="Pfam" id="PF00892">
    <property type="entry name" value="EamA"/>
    <property type="match status" value="2"/>
</dbReference>
<evidence type="ECO:0000256" key="2">
    <source>
        <dbReference type="ARBA" id="ARBA00022475"/>
    </source>
</evidence>
<dbReference type="SUPFAM" id="SSF103481">
    <property type="entry name" value="Multidrug resistance efflux transporter EmrE"/>
    <property type="match status" value="2"/>
</dbReference>
<feature type="transmembrane region" description="Helical" evidence="6">
    <location>
        <begin position="48"/>
        <end position="69"/>
    </location>
</feature>
<dbReference type="AlphaFoldDB" id="A0A944H8D9"/>
<dbReference type="Proteomes" id="UP000694660">
    <property type="component" value="Unassembled WGS sequence"/>
</dbReference>
<evidence type="ECO:0000256" key="3">
    <source>
        <dbReference type="ARBA" id="ARBA00022692"/>
    </source>
</evidence>